<evidence type="ECO:0000256" key="2">
    <source>
        <dbReference type="SAM" id="SignalP"/>
    </source>
</evidence>
<feature type="compositionally biased region" description="Acidic residues" evidence="1">
    <location>
        <begin position="232"/>
        <end position="256"/>
    </location>
</feature>
<feature type="compositionally biased region" description="Basic and acidic residues" evidence="1">
    <location>
        <begin position="257"/>
        <end position="269"/>
    </location>
</feature>
<dbReference type="AlphaFoldDB" id="A0A9W5TC98"/>
<proteinExistence type="predicted"/>
<comment type="caution">
    <text evidence="3">The sequence shown here is derived from an EMBL/GenBank/DDBJ whole genome shotgun (WGS) entry which is preliminary data.</text>
</comment>
<keyword evidence="2" id="KW-0732">Signal</keyword>
<keyword evidence="4" id="KW-1185">Reference proteome</keyword>
<protein>
    <submittedName>
        <fullName evidence="3">Uncharacterized protein</fullName>
    </submittedName>
</protein>
<feature type="chain" id="PRO_5040802615" evidence="2">
    <location>
        <begin position="23"/>
        <end position="269"/>
    </location>
</feature>
<feature type="signal peptide" evidence="2">
    <location>
        <begin position="1"/>
        <end position="22"/>
    </location>
</feature>
<accession>A0A9W5TC98</accession>
<dbReference type="OrthoDB" id="366421at2759"/>
<feature type="compositionally biased region" description="Acidic residues" evidence="1">
    <location>
        <begin position="203"/>
        <end position="220"/>
    </location>
</feature>
<name>A0A9W5TC98_BABOV</name>
<evidence type="ECO:0000256" key="1">
    <source>
        <dbReference type="SAM" id="MobiDB-lite"/>
    </source>
</evidence>
<evidence type="ECO:0000313" key="4">
    <source>
        <dbReference type="Proteomes" id="UP001057455"/>
    </source>
</evidence>
<evidence type="ECO:0000313" key="3">
    <source>
        <dbReference type="EMBL" id="GFE54078.1"/>
    </source>
</evidence>
<sequence length="269" mass="29828">MKIAFNLLGYVFAFVLSSVAYGAEEVTEGHLRHVHMPRKDVILNISEEPNPEELQAELVELTDISVLSISPRKGYKLVGVTKGNDNVFMCNPADVTDEIDEVIIKKAGDLNFILVGSRKGIAYFEKRGDNYVEIDDIQKVPEAIKELVPLDMHSNVVLPICGSRRLLPATNEGESNSLICDDCEDSDDIDEGVSFCVNSTSVDDTDSDDDDDDDDDDSDVEQTGVYYLSSTPEEDTDSYDDDSDESDDEGDEYDVAENERLRGIPENVH</sequence>
<reference evidence="3" key="1">
    <citation type="submission" date="2019-12" db="EMBL/GenBank/DDBJ databases">
        <title>Genome sequence of Babesia ovis.</title>
        <authorList>
            <person name="Yamagishi J."/>
            <person name="Sevinc F."/>
            <person name="Xuan X."/>
        </authorList>
    </citation>
    <scope>NUCLEOTIDE SEQUENCE</scope>
    <source>
        <strain evidence="3">Selcuk</strain>
    </source>
</reference>
<dbReference type="EMBL" id="BLIY01000009">
    <property type="protein sequence ID" value="GFE54078.1"/>
    <property type="molecule type" value="Genomic_DNA"/>
</dbReference>
<dbReference type="Proteomes" id="UP001057455">
    <property type="component" value="Unassembled WGS sequence"/>
</dbReference>
<feature type="region of interest" description="Disordered" evidence="1">
    <location>
        <begin position="198"/>
        <end position="269"/>
    </location>
</feature>
<gene>
    <name evidence="3" type="ORF">BaOVIS_014820</name>
</gene>
<organism evidence="3 4">
    <name type="scientific">Babesia ovis</name>
    <dbReference type="NCBI Taxonomy" id="5869"/>
    <lineage>
        <taxon>Eukaryota</taxon>
        <taxon>Sar</taxon>
        <taxon>Alveolata</taxon>
        <taxon>Apicomplexa</taxon>
        <taxon>Aconoidasida</taxon>
        <taxon>Piroplasmida</taxon>
        <taxon>Babesiidae</taxon>
        <taxon>Babesia</taxon>
    </lineage>
</organism>